<accession>A0A077R2R0</accession>
<keyword evidence="4" id="KW-0813">Transport</keyword>
<dbReference type="InterPro" id="IPR026015">
    <property type="entry name" value="ATP_synth_OSCP/delta_N_sf"/>
</dbReference>
<keyword evidence="7" id="KW-0472">Membrane</keyword>
<evidence type="ECO:0000313" key="9">
    <source>
        <dbReference type="EMBL" id="CDI53083.1"/>
    </source>
</evidence>
<evidence type="ECO:0000256" key="4">
    <source>
        <dbReference type="ARBA" id="ARBA00022448"/>
    </source>
</evidence>
<keyword evidence="5" id="KW-0375">Hydrogen ion transport</keyword>
<comment type="subcellular location">
    <subcellularLocation>
        <location evidence="1">Membrane</location>
    </subcellularLocation>
</comment>
<dbReference type="AlphaFoldDB" id="A0A077R2R0"/>
<evidence type="ECO:0000256" key="2">
    <source>
        <dbReference type="ARBA" id="ARBA00007046"/>
    </source>
</evidence>
<keyword evidence="6" id="KW-0406">Ion transport</keyword>
<dbReference type="GO" id="GO:0016020">
    <property type="term" value="C:membrane"/>
    <property type="evidence" value="ECO:0007669"/>
    <property type="project" value="UniProtKB-SubCell"/>
</dbReference>
<dbReference type="GO" id="GO:0046933">
    <property type="term" value="F:proton-transporting ATP synthase activity, rotational mechanism"/>
    <property type="evidence" value="ECO:0007669"/>
    <property type="project" value="InterPro"/>
</dbReference>
<protein>
    <recommendedName>
        <fullName evidence="3">ATP synthase subunit 5, mitochondrial</fullName>
    </recommendedName>
</protein>
<dbReference type="InterPro" id="IPR000711">
    <property type="entry name" value="ATPase_OSCP/dsu"/>
</dbReference>
<reference evidence="9" key="1">
    <citation type="journal article" date="2014" name="Genome Biol. Evol.">
        <title>Gene Loss Rather Than Gene Gain Is Associated with a Host Jump from Monocots to Dicots in the Smut Fungus Melanopsichium pennsylvanicum.</title>
        <authorList>
            <person name="Sharma R."/>
            <person name="Mishra B."/>
            <person name="Runge F."/>
            <person name="Thines M."/>
        </authorList>
    </citation>
    <scope>NUCLEOTIDE SEQUENCE</scope>
    <source>
        <strain evidence="9">4</strain>
    </source>
</reference>
<evidence type="ECO:0000256" key="8">
    <source>
        <dbReference type="ARBA" id="ARBA00023310"/>
    </source>
</evidence>
<proteinExistence type="inferred from homology"/>
<sequence>MVARFAPRLFQVGVISNRHAFPTIDQLPFIALLRCNHGRLDFSSTISRFDNTIKAHQLSSLPNPYTNTTTDTDTDTYLARSSYFLSSHFDCTCAPLFRIVAHYNPYHVKQQQATRGYASQAAVRAPKMLDGLAGMFSLSYYLRFTHIFSLLTASPALPSRTNHLLNAKILTETLLHPSTINPIPPKNVPRVIFRFEWHLYTTTGKYASSAYVAALSKDSKTLEKVEADLKAVQSALSGSEGAKLKTFIENPTLSGSDRTKGIDQLLAQGKAKADPITQ</sequence>
<evidence type="ECO:0000256" key="6">
    <source>
        <dbReference type="ARBA" id="ARBA00023065"/>
    </source>
</evidence>
<dbReference type="Gene3D" id="1.10.520.20">
    <property type="entry name" value="N-terminal domain of the delta subunit of the F1F0-ATP synthase"/>
    <property type="match status" value="1"/>
</dbReference>
<dbReference type="EMBL" id="HG529566">
    <property type="protein sequence ID" value="CDI53083.1"/>
    <property type="molecule type" value="Genomic_DNA"/>
</dbReference>
<keyword evidence="8" id="KW-0066">ATP synthesis</keyword>
<evidence type="ECO:0000256" key="5">
    <source>
        <dbReference type="ARBA" id="ARBA00022781"/>
    </source>
</evidence>
<dbReference type="Pfam" id="PF00213">
    <property type="entry name" value="OSCP"/>
    <property type="match status" value="1"/>
</dbReference>
<organism evidence="9">
    <name type="scientific">Melanopsichium pennsylvanicum 4</name>
    <dbReference type="NCBI Taxonomy" id="1398559"/>
    <lineage>
        <taxon>Eukaryota</taxon>
        <taxon>Fungi</taxon>
        <taxon>Dikarya</taxon>
        <taxon>Basidiomycota</taxon>
        <taxon>Ustilaginomycotina</taxon>
        <taxon>Ustilaginomycetes</taxon>
        <taxon>Ustilaginales</taxon>
        <taxon>Ustilaginaceae</taxon>
        <taxon>Melanopsichium</taxon>
    </lineage>
</organism>
<name>A0A077R2R0_9BASI</name>
<dbReference type="SUPFAM" id="SSF47928">
    <property type="entry name" value="N-terminal domain of the delta subunit of the F1F0-ATP synthase"/>
    <property type="match status" value="1"/>
</dbReference>
<evidence type="ECO:0000256" key="3">
    <source>
        <dbReference type="ARBA" id="ARBA00014723"/>
    </source>
</evidence>
<evidence type="ECO:0000256" key="1">
    <source>
        <dbReference type="ARBA" id="ARBA00004370"/>
    </source>
</evidence>
<comment type="similarity">
    <text evidence="2">Belongs to the ATPase delta chain family.</text>
</comment>
<evidence type="ECO:0000256" key="7">
    <source>
        <dbReference type="ARBA" id="ARBA00023136"/>
    </source>
</evidence>